<feature type="transmembrane region" description="Helical" evidence="2">
    <location>
        <begin position="122"/>
        <end position="143"/>
    </location>
</feature>
<proteinExistence type="predicted"/>
<evidence type="ECO:0000256" key="1">
    <source>
        <dbReference type="SAM" id="MobiDB-lite"/>
    </source>
</evidence>
<comment type="caution">
    <text evidence="3">The sequence shown here is derived from an EMBL/GenBank/DDBJ whole genome shotgun (WGS) entry which is preliminary data.</text>
</comment>
<keyword evidence="4" id="KW-1185">Reference proteome</keyword>
<feature type="region of interest" description="Disordered" evidence="1">
    <location>
        <begin position="1"/>
        <end position="20"/>
    </location>
</feature>
<gene>
    <name evidence="3" type="ORF">EV640_102160</name>
</gene>
<feature type="transmembrane region" description="Helical" evidence="2">
    <location>
        <begin position="62"/>
        <end position="84"/>
    </location>
</feature>
<dbReference type="AlphaFoldDB" id="A0A4R7G607"/>
<organism evidence="3 4">
    <name type="scientific">Nesterenkonia aurantiaca</name>
    <dbReference type="NCBI Taxonomy" id="1436010"/>
    <lineage>
        <taxon>Bacteria</taxon>
        <taxon>Bacillati</taxon>
        <taxon>Actinomycetota</taxon>
        <taxon>Actinomycetes</taxon>
        <taxon>Micrococcales</taxon>
        <taxon>Micrococcaceae</taxon>
        <taxon>Nesterenkonia</taxon>
    </lineage>
</organism>
<name>A0A4R7G607_9MICC</name>
<dbReference type="RefSeq" id="WP_036477039.1">
    <property type="nucleotide sequence ID" value="NZ_SOAN01000002.1"/>
</dbReference>
<reference evidence="3 4" key="1">
    <citation type="submission" date="2019-03" db="EMBL/GenBank/DDBJ databases">
        <title>Genomic Encyclopedia of Type Strains, Phase III (KMG-III): the genomes of soil and plant-associated and newly described type strains.</title>
        <authorList>
            <person name="Whitman W."/>
        </authorList>
    </citation>
    <scope>NUCLEOTIDE SEQUENCE [LARGE SCALE GENOMIC DNA]</scope>
    <source>
        <strain evidence="3 4">DSM 27373</strain>
    </source>
</reference>
<protein>
    <submittedName>
        <fullName evidence="3">Uncharacterized protein</fullName>
    </submittedName>
</protein>
<sequence>METQRSTPTPEEARRALDAAEQEEQATINRPVPAWYFPSLAGLILALFSLNALGDLNPTLRILQAAVIVLLAVGIGALVGRFSFHQPGYRGTSVPWVKVCAAGLVAGALPVAAILLDDVLGSWVWLAGGIILAAGLLAIGIPYQRRHRGA</sequence>
<dbReference type="Proteomes" id="UP000294506">
    <property type="component" value="Unassembled WGS sequence"/>
</dbReference>
<dbReference type="EMBL" id="SOAN01000002">
    <property type="protein sequence ID" value="TDS86865.1"/>
    <property type="molecule type" value="Genomic_DNA"/>
</dbReference>
<keyword evidence="2" id="KW-0472">Membrane</keyword>
<feature type="transmembrane region" description="Helical" evidence="2">
    <location>
        <begin position="96"/>
        <end position="116"/>
    </location>
</feature>
<feature type="transmembrane region" description="Helical" evidence="2">
    <location>
        <begin position="32"/>
        <end position="50"/>
    </location>
</feature>
<keyword evidence="2" id="KW-1133">Transmembrane helix</keyword>
<keyword evidence="2" id="KW-0812">Transmembrane</keyword>
<evidence type="ECO:0000313" key="3">
    <source>
        <dbReference type="EMBL" id="TDS86865.1"/>
    </source>
</evidence>
<accession>A0A4R7G607</accession>
<evidence type="ECO:0000256" key="2">
    <source>
        <dbReference type="SAM" id="Phobius"/>
    </source>
</evidence>
<evidence type="ECO:0000313" key="4">
    <source>
        <dbReference type="Proteomes" id="UP000294506"/>
    </source>
</evidence>